<evidence type="ECO:0000313" key="1">
    <source>
        <dbReference type="EMBL" id="KAJ4247477.1"/>
    </source>
</evidence>
<accession>A0A9W8RP27</accession>
<proteinExistence type="predicted"/>
<protein>
    <submittedName>
        <fullName evidence="1">Uncharacterized protein</fullName>
    </submittedName>
</protein>
<name>A0A9W8RP27_9HYPO</name>
<gene>
    <name evidence="1" type="ORF">NW762_013153</name>
</gene>
<sequence>MTVGDFFDFDEIEYARRISSYDLDRLRQQEVVKTRQHTAAVCSITTGFLGSIPSFGGTLVLSAYGARRLSVASRKLDLIKAEITKRGIALHELQKRDVLIPFTACCVGMGVGFGLEEAAIAATNTIPMETCLPTGSSTVEALSTDTGATISGAAHGIAEQAQEMGNAVLSLNNGIPAGQDLANDTIWVSASSAQEAIGFHSGMVVAQAAEKGAASLASNVAVTQAMERICPDIGRARKI</sequence>
<evidence type="ECO:0000313" key="2">
    <source>
        <dbReference type="Proteomes" id="UP001152049"/>
    </source>
</evidence>
<keyword evidence="2" id="KW-1185">Reference proteome</keyword>
<dbReference type="OrthoDB" id="2898509at2759"/>
<dbReference type="EMBL" id="JAOQAZ010000039">
    <property type="protein sequence ID" value="KAJ4247477.1"/>
    <property type="molecule type" value="Genomic_DNA"/>
</dbReference>
<comment type="caution">
    <text evidence="1">The sequence shown here is derived from an EMBL/GenBank/DDBJ whole genome shotgun (WGS) entry which is preliminary data.</text>
</comment>
<organism evidence="1 2">
    <name type="scientific">Fusarium torreyae</name>
    <dbReference type="NCBI Taxonomy" id="1237075"/>
    <lineage>
        <taxon>Eukaryota</taxon>
        <taxon>Fungi</taxon>
        <taxon>Dikarya</taxon>
        <taxon>Ascomycota</taxon>
        <taxon>Pezizomycotina</taxon>
        <taxon>Sordariomycetes</taxon>
        <taxon>Hypocreomycetidae</taxon>
        <taxon>Hypocreales</taxon>
        <taxon>Nectriaceae</taxon>
        <taxon>Fusarium</taxon>
    </lineage>
</organism>
<reference evidence="1" key="1">
    <citation type="submission" date="2022-09" db="EMBL/GenBank/DDBJ databases">
        <title>Fusarium specimens isolated from Avocado Roots.</title>
        <authorList>
            <person name="Stajich J."/>
            <person name="Roper C."/>
            <person name="Heimlech-Rivalta G."/>
        </authorList>
    </citation>
    <scope>NUCLEOTIDE SEQUENCE</scope>
    <source>
        <strain evidence="1">CF00136</strain>
    </source>
</reference>
<dbReference type="AlphaFoldDB" id="A0A9W8RP27"/>
<dbReference type="Proteomes" id="UP001152049">
    <property type="component" value="Unassembled WGS sequence"/>
</dbReference>